<feature type="transmembrane region" description="Helical" evidence="1">
    <location>
        <begin position="167"/>
        <end position="186"/>
    </location>
</feature>
<keyword evidence="1" id="KW-1133">Transmembrane helix</keyword>
<feature type="transmembrane region" description="Helical" evidence="1">
    <location>
        <begin position="41"/>
        <end position="66"/>
    </location>
</feature>
<feature type="transmembrane region" description="Helical" evidence="1">
    <location>
        <begin position="141"/>
        <end position="160"/>
    </location>
</feature>
<dbReference type="Proteomes" id="UP000199481">
    <property type="component" value="Unassembled WGS sequence"/>
</dbReference>
<evidence type="ECO:0000256" key="1">
    <source>
        <dbReference type="SAM" id="Phobius"/>
    </source>
</evidence>
<name>A0A1H0XIB0_9LACT</name>
<feature type="transmembrane region" description="Helical" evidence="1">
    <location>
        <begin position="198"/>
        <end position="219"/>
    </location>
</feature>
<reference evidence="3" key="1">
    <citation type="submission" date="2016-10" db="EMBL/GenBank/DDBJ databases">
        <authorList>
            <person name="de Groot N.N."/>
        </authorList>
    </citation>
    <scope>NUCLEOTIDE SEQUENCE [LARGE SCALE GENOMIC DNA]</scope>
    <source>
        <strain evidence="3">MPL-11</strain>
    </source>
</reference>
<dbReference type="InterPro" id="IPR046084">
    <property type="entry name" value="TrbL_4"/>
</dbReference>
<keyword evidence="4" id="KW-1185">Reference proteome</keyword>
<dbReference type="OrthoDB" id="2318227at2"/>
<keyword evidence="1" id="KW-0812">Transmembrane</keyword>
<keyword evidence="1" id="KW-0472">Membrane</keyword>
<protein>
    <submittedName>
        <fullName evidence="3">Uncharacterized protein</fullName>
    </submittedName>
</protein>
<reference evidence="4" key="2">
    <citation type="submission" date="2016-10" db="EMBL/GenBank/DDBJ databases">
        <authorList>
            <person name="Varghese N."/>
            <person name="Submissions S."/>
        </authorList>
    </citation>
    <scope>NUCLEOTIDE SEQUENCE [LARGE SCALE GENOMIC DNA]</scope>
    <source>
        <strain evidence="4">MPL-11</strain>
    </source>
</reference>
<evidence type="ECO:0000313" key="4">
    <source>
        <dbReference type="Proteomes" id="UP000199481"/>
    </source>
</evidence>
<dbReference type="Pfam" id="PF19597">
    <property type="entry name" value="TrbL_4"/>
    <property type="match status" value="1"/>
</dbReference>
<organism evidence="3 4">
    <name type="scientific">Carnobacterium viridans</name>
    <dbReference type="NCBI Taxonomy" id="174587"/>
    <lineage>
        <taxon>Bacteria</taxon>
        <taxon>Bacillati</taxon>
        <taxon>Bacillota</taxon>
        <taxon>Bacilli</taxon>
        <taxon>Lactobacillales</taxon>
        <taxon>Carnobacteriaceae</taxon>
        <taxon>Carnobacterium</taxon>
    </lineage>
</organism>
<evidence type="ECO:0000313" key="2">
    <source>
        <dbReference type="EMBL" id="SDQ02557.1"/>
    </source>
</evidence>
<feature type="transmembrane region" description="Helical" evidence="1">
    <location>
        <begin position="87"/>
        <end position="110"/>
    </location>
</feature>
<dbReference type="RefSeq" id="WP_089974317.1">
    <property type="nucleotide sequence ID" value="NZ_CP084918.1"/>
</dbReference>
<gene>
    <name evidence="2" type="ORF">SAMN04487752_0068</name>
    <name evidence="3" type="ORF">SAMN04487752_0187</name>
</gene>
<feature type="transmembrane region" description="Helical" evidence="1">
    <location>
        <begin position="226"/>
        <end position="246"/>
    </location>
</feature>
<dbReference type="EMBL" id="FNJW01000003">
    <property type="protein sequence ID" value="SDQ02557.1"/>
    <property type="molecule type" value="Genomic_DNA"/>
</dbReference>
<dbReference type="EMBL" id="FNJW01000003">
    <property type="protein sequence ID" value="SDQ02664.1"/>
    <property type="molecule type" value="Genomic_DNA"/>
</dbReference>
<accession>A0A1H0XIB0</accession>
<evidence type="ECO:0000313" key="3">
    <source>
        <dbReference type="EMBL" id="SDQ02664.1"/>
    </source>
</evidence>
<proteinExistence type="predicted"/>
<dbReference type="AlphaFoldDB" id="A0A1H0XIB0"/>
<sequence>MGERISKMFSDWITDLLETTFNLLGKLIFDHNALSGFFSQLYGIFIAFGGVMLVTIALAKVLIFLLSEAEGSRDASVWGLIVDSFKASAMVLILPLILIFSLDMIVYPLGEWMFSSIGGMTAEKINSFINIEDVSQVAPNVTSTLILLLFLLIVFATFLIKICIYHADLVLLELLSVWAAISIINEEYNYMSVWWREFLSQIVSIIVQMGLMVGIVEVLSSTTFEWYSFMLLIGFGVLIIRGPSVLRSMWYGTGSGKATMQGGKMATRMYMMRAKSVTSAASAAK</sequence>